<proteinExistence type="predicted"/>
<feature type="compositionally biased region" description="Polar residues" evidence="1">
    <location>
        <begin position="17"/>
        <end position="36"/>
    </location>
</feature>
<gene>
    <name evidence="2" type="ORF">D0Y65_012329</name>
</gene>
<feature type="region of interest" description="Disordered" evidence="1">
    <location>
        <begin position="1"/>
        <end position="60"/>
    </location>
</feature>
<protein>
    <submittedName>
        <fullName evidence="2">Uncharacterized protein</fullName>
    </submittedName>
</protein>
<dbReference type="EMBL" id="QZWG01000005">
    <property type="protein sequence ID" value="RZC12498.1"/>
    <property type="molecule type" value="Genomic_DNA"/>
</dbReference>
<dbReference type="Proteomes" id="UP000289340">
    <property type="component" value="Chromosome 5"/>
</dbReference>
<dbReference type="AlphaFoldDB" id="A0A445KP39"/>
<keyword evidence="3" id="KW-1185">Reference proteome</keyword>
<organism evidence="2 3">
    <name type="scientific">Glycine soja</name>
    <name type="common">Wild soybean</name>
    <dbReference type="NCBI Taxonomy" id="3848"/>
    <lineage>
        <taxon>Eukaryota</taxon>
        <taxon>Viridiplantae</taxon>
        <taxon>Streptophyta</taxon>
        <taxon>Embryophyta</taxon>
        <taxon>Tracheophyta</taxon>
        <taxon>Spermatophyta</taxon>
        <taxon>Magnoliopsida</taxon>
        <taxon>eudicotyledons</taxon>
        <taxon>Gunneridae</taxon>
        <taxon>Pentapetalae</taxon>
        <taxon>rosids</taxon>
        <taxon>fabids</taxon>
        <taxon>Fabales</taxon>
        <taxon>Fabaceae</taxon>
        <taxon>Papilionoideae</taxon>
        <taxon>50 kb inversion clade</taxon>
        <taxon>NPAAA clade</taxon>
        <taxon>indigoferoid/millettioid clade</taxon>
        <taxon>Phaseoleae</taxon>
        <taxon>Glycine</taxon>
        <taxon>Glycine subgen. Soja</taxon>
    </lineage>
</organism>
<accession>A0A445KP39</accession>
<comment type="caution">
    <text evidence="2">The sequence shown here is derived from an EMBL/GenBank/DDBJ whole genome shotgun (WGS) entry which is preliminary data.</text>
</comment>
<reference evidence="2 3" key="1">
    <citation type="submission" date="2018-09" db="EMBL/GenBank/DDBJ databases">
        <title>A high-quality reference genome of wild soybean provides a powerful tool to mine soybean genomes.</title>
        <authorList>
            <person name="Xie M."/>
            <person name="Chung C.Y.L."/>
            <person name="Li M.-W."/>
            <person name="Wong F.-L."/>
            <person name="Chan T.-F."/>
            <person name="Lam H.-M."/>
        </authorList>
    </citation>
    <scope>NUCLEOTIDE SEQUENCE [LARGE SCALE GENOMIC DNA]</scope>
    <source>
        <strain evidence="3">cv. W05</strain>
        <tissue evidence="2">Hypocotyl of etiolated seedlings</tissue>
    </source>
</reference>
<evidence type="ECO:0000256" key="1">
    <source>
        <dbReference type="SAM" id="MobiDB-lite"/>
    </source>
</evidence>
<evidence type="ECO:0000313" key="2">
    <source>
        <dbReference type="EMBL" id="RZC12498.1"/>
    </source>
</evidence>
<name>A0A445KP39_GLYSO</name>
<evidence type="ECO:0000313" key="3">
    <source>
        <dbReference type="Proteomes" id="UP000289340"/>
    </source>
</evidence>
<sequence>MAIARKNTDVEKGETFNLRNQNKTNKPKKFNSNSKENIPPPSCSRNETPSSHDDEDPPQDDVLKAISGICEAEVIIRGEICICKYWADSSCFQ</sequence>
<feature type="compositionally biased region" description="Basic and acidic residues" evidence="1">
    <location>
        <begin position="1"/>
        <end position="14"/>
    </location>
</feature>